<feature type="non-terminal residue" evidence="2">
    <location>
        <position position="125"/>
    </location>
</feature>
<feature type="compositionally biased region" description="Basic residues" evidence="1">
    <location>
        <begin position="1"/>
        <end position="11"/>
    </location>
</feature>
<name>A0AAV1R0W7_9ROSI</name>
<protein>
    <submittedName>
        <fullName evidence="2">Uncharacterized protein</fullName>
    </submittedName>
</protein>
<feature type="compositionally biased region" description="Basic residues" evidence="1">
    <location>
        <begin position="59"/>
        <end position="69"/>
    </location>
</feature>
<keyword evidence="3" id="KW-1185">Reference proteome</keyword>
<accession>A0AAV1R0W7</accession>
<organism evidence="2 3">
    <name type="scientific">Dovyalis caffra</name>
    <dbReference type="NCBI Taxonomy" id="77055"/>
    <lineage>
        <taxon>Eukaryota</taxon>
        <taxon>Viridiplantae</taxon>
        <taxon>Streptophyta</taxon>
        <taxon>Embryophyta</taxon>
        <taxon>Tracheophyta</taxon>
        <taxon>Spermatophyta</taxon>
        <taxon>Magnoliopsida</taxon>
        <taxon>eudicotyledons</taxon>
        <taxon>Gunneridae</taxon>
        <taxon>Pentapetalae</taxon>
        <taxon>rosids</taxon>
        <taxon>fabids</taxon>
        <taxon>Malpighiales</taxon>
        <taxon>Salicaceae</taxon>
        <taxon>Flacourtieae</taxon>
        <taxon>Dovyalis</taxon>
    </lineage>
</organism>
<feature type="region of interest" description="Disordered" evidence="1">
    <location>
        <begin position="1"/>
        <end position="27"/>
    </location>
</feature>
<evidence type="ECO:0000313" key="2">
    <source>
        <dbReference type="EMBL" id="CAK7327553.1"/>
    </source>
</evidence>
<feature type="compositionally biased region" description="Basic and acidic residues" evidence="1">
    <location>
        <begin position="12"/>
        <end position="27"/>
    </location>
</feature>
<dbReference type="Proteomes" id="UP001314170">
    <property type="component" value="Unassembled WGS sequence"/>
</dbReference>
<reference evidence="2 3" key="1">
    <citation type="submission" date="2024-01" db="EMBL/GenBank/DDBJ databases">
        <authorList>
            <person name="Waweru B."/>
        </authorList>
    </citation>
    <scope>NUCLEOTIDE SEQUENCE [LARGE SCALE GENOMIC DNA]</scope>
</reference>
<sequence>MPKQTNKRKENKSRESETYVESTRDENERGRVCSLLASLLGMLGGDVGYYVSSSASKGKERRKRRLRVARVRETKRDGGERLERELPSVRVRNDFLSSGRENMAEELMRLLKKAILVKFRIHRPT</sequence>
<comment type="caution">
    <text evidence="2">The sequence shown here is derived from an EMBL/GenBank/DDBJ whole genome shotgun (WGS) entry which is preliminary data.</text>
</comment>
<dbReference type="AlphaFoldDB" id="A0AAV1R0W7"/>
<dbReference type="EMBL" id="CAWUPB010000857">
    <property type="protein sequence ID" value="CAK7327553.1"/>
    <property type="molecule type" value="Genomic_DNA"/>
</dbReference>
<gene>
    <name evidence="2" type="ORF">DCAF_LOCUS5268</name>
</gene>
<evidence type="ECO:0000256" key="1">
    <source>
        <dbReference type="SAM" id="MobiDB-lite"/>
    </source>
</evidence>
<evidence type="ECO:0000313" key="3">
    <source>
        <dbReference type="Proteomes" id="UP001314170"/>
    </source>
</evidence>
<feature type="region of interest" description="Disordered" evidence="1">
    <location>
        <begin position="52"/>
        <end position="79"/>
    </location>
</feature>
<proteinExistence type="predicted"/>
<feature type="compositionally biased region" description="Basic and acidic residues" evidence="1">
    <location>
        <begin position="70"/>
        <end position="79"/>
    </location>
</feature>